<evidence type="ECO:0000256" key="8">
    <source>
        <dbReference type="SAM" id="Phobius"/>
    </source>
</evidence>
<evidence type="ECO:0000259" key="9">
    <source>
        <dbReference type="PROSITE" id="PS50110"/>
    </source>
</evidence>
<comment type="catalytic activity">
    <reaction evidence="1">
        <text>ATP + protein L-histidine = ADP + protein N-phospho-L-histidine.</text>
        <dbReference type="EC" id="2.7.13.3"/>
    </reaction>
</comment>
<evidence type="ECO:0000256" key="2">
    <source>
        <dbReference type="ARBA" id="ARBA00012438"/>
    </source>
</evidence>
<dbReference type="SUPFAM" id="SSF52172">
    <property type="entry name" value="CheY-like"/>
    <property type="match status" value="1"/>
</dbReference>
<keyword evidence="8" id="KW-0812">Transmembrane</keyword>
<keyword evidence="5" id="KW-0418">Kinase</keyword>
<dbReference type="Gene3D" id="3.40.50.2300">
    <property type="match status" value="1"/>
</dbReference>
<evidence type="ECO:0000256" key="5">
    <source>
        <dbReference type="ARBA" id="ARBA00022777"/>
    </source>
</evidence>
<dbReference type="PANTHER" id="PTHR43047">
    <property type="entry name" value="TWO-COMPONENT HISTIDINE PROTEIN KINASE"/>
    <property type="match status" value="1"/>
</dbReference>
<evidence type="ECO:0000256" key="4">
    <source>
        <dbReference type="ARBA" id="ARBA00022679"/>
    </source>
</evidence>
<proteinExistence type="predicted"/>
<evidence type="ECO:0000256" key="7">
    <source>
        <dbReference type="PROSITE-ProRule" id="PRU00169"/>
    </source>
</evidence>
<dbReference type="SUPFAM" id="SSF53850">
    <property type="entry name" value="Periplasmic binding protein-like II"/>
    <property type="match status" value="2"/>
</dbReference>
<keyword evidence="11" id="KW-1185">Reference proteome</keyword>
<feature type="modified residue" description="4-aspartylphosphate" evidence="7">
    <location>
        <position position="647"/>
    </location>
</feature>
<dbReference type="Pfam" id="PF00512">
    <property type="entry name" value="HisKA"/>
    <property type="match status" value="1"/>
</dbReference>
<evidence type="ECO:0000256" key="6">
    <source>
        <dbReference type="ARBA" id="ARBA00024867"/>
    </source>
</evidence>
<accession>A0ABV1BAF9</accession>
<keyword evidence="7" id="KW-0597">Phosphoprotein</keyword>
<organism evidence="10 11">
    <name type="scientific">Blautia aquisgranensis</name>
    <dbReference type="NCBI Taxonomy" id="3133153"/>
    <lineage>
        <taxon>Bacteria</taxon>
        <taxon>Bacillati</taxon>
        <taxon>Bacillota</taxon>
        <taxon>Clostridia</taxon>
        <taxon>Lachnospirales</taxon>
        <taxon>Lachnospiraceae</taxon>
        <taxon>Blautia</taxon>
    </lineage>
</organism>
<evidence type="ECO:0000256" key="3">
    <source>
        <dbReference type="ARBA" id="ARBA00018672"/>
    </source>
</evidence>
<dbReference type="SUPFAM" id="SSF47384">
    <property type="entry name" value="Homodimeric domain of signal transducing histidine kinase"/>
    <property type="match status" value="1"/>
</dbReference>
<dbReference type="CDD" id="cd00082">
    <property type="entry name" value="HisKA"/>
    <property type="match status" value="1"/>
</dbReference>
<reference evidence="10 11" key="1">
    <citation type="submission" date="2024-03" db="EMBL/GenBank/DDBJ databases">
        <title>Human intestinal bacterial collection.</title>
        <authorList>
            <person name="Pauvert C."/>
            <person name="Hitch T.C.A."/>
            <person name="Clavel T."/>
        </authorList>
    </citation>
    <scope>NUCLEOTIDE SEQUENCE [LARGE SCALE GENOMIC DNA]</scope>
    <source>
        <strain evidence="10 11">CLA-JM-H16</strain>
    </source>
</reference>
<dbReference type="Proteomes" id="UP001473063">
    <property type="component" value="Unassembled WGS sequence"/>
</dbReference>
<dbReference type="Gene3D" id="3.40.190.10">
    <property type="entry name" value="Periplasmic binding protein-like II"/>
    <property type="match status" value="4"/>
</dbReference>
<dbReference type="EC" id="2.7.13.3" evidence="2"/>
<keyword evidence="8" id="KW-0472">Membrane</keyword>
<dbReference type="Pfam" id="PF00497">
    <property type="entry name" value="SBP_bac_3"/>
    <property type="match status" value="1"/>
</dbReference>
<evidence type="ECO:0000313" key="11">
    <source>
        <dbReference type="Proteomes" id="UP001473063"/>
    </source>
</evidence>
<dbReference type="Pfam" id="PF00072">
    <property type="entry name" value="Response_reg"/>
    <property type="match status" value="1"/>
</dbReference>
<name>A0ABV1BAF9_9FIRM</name>
<feature type="domain" description="Response regulatory" evidence="9">
    <location>
        <begin position="582"/>
        <end position="716"/>
    </location>
</feature>
<dbReference type="InterPro" id="IPR001638">
    <property type="entry name" value="Solute-binding_3/MltF_N"/>
</dbReference>
<dbReference type="InterPro" id="IPR036097">
    <property type="entry name" value="HisK_dim/P_sf"/>
</dbReference>
<dbReference type="EMBL" id="JBBMEJ010000001">
    <property type="protein sequence ID" value="MEQ2369630.1"/>
    <property type="molecule type" value="Genomic_DNA"/>
</dbReference>
<sequence>MNVQKKRFREIDFKGAGFLWLCLFVLTGLLAFEGFFVKTVNASEDPSQTVKIGYYQAENFQEGDGDTSLRKGYAYEYIQKVSSYTGWKYQYVPGTWEELYEKLLNGEIDLLAGVSYETDRKDKVLYPQYEMLKETFYIYVDSRDTSITGGDISSYSGKKIGITDDLKMKAALDEWMGKTQADIEVVSYKNLEECSKDFNQGKIDGFVSADNIVSSYSGIAPIEMIGKCPYYLCVSKGRQDLLVELNEALSIINSQDSLYLDSLRSKYMADSSIGKFLSKQEKEWLDAHKKISVGYLNHYLPYSDTGKSGEVTGVIKDILEELFNVLPGDYKPEIVYQSFDNQEKMIEALKNNEIDMVFPVGEETNYAEKNGFQQSTAIMNSAIDLVYTGKYSEEKNSRIAVNENNQLQYYYTIEHFPEADIILCDSTEECIRKVKKGEASSTVMDALRSVKLVGEDKKLTLLPMAEGNRICFGVNFGNSDLLWVLNQGISMLGEEYGINYSYKYMGDIVVYTTDDFLRSHKELVYGAAVLFGLLIVAIFVTRYMSMKKQTRLETEHSEKLQQALEKEQEALKKAHQAGRAKQIFLNNMSHDMRTPLNGIMGILEMNRKCQDPQILEENRKKAGAAVQQAVKKFTDAPERTYDVIRMDLMMPVMNGYDAARGIRLSGKSDAETVPIIAMTACVSQEARDLSTEAGMNGFIEKPQDMDRMLEVISGFRGGEH</sequence>
<dbReference type="SMART" id="SM00448">
    <property type="entry name" value="REC"/>
    <property type="match status" value="1"/>
</dbReference>
<keyword evidence="4" id="KW-0808">Transferase</keyword>
<evidence type="ECO:0000256" key="1">
    <source>
        <dbReference type="ARBA" id="ARBA00000085"/>
    </source>
</evidence>
<dbReference type="InterPro" id="IPR011006">
    <property type="entry name" value="CheY-like_superfamily"/>
</dbReference>
<dbReference type="SMART" id="SM00062">
    <property type="entry name" value="PBPb"/>
    <property type="match status" value="2"/>
</dbReference>
<dbReference type="CDD" id="cd17546">
    <property type="entry name" value="REC_hyHK_CKI1_RcsC-like"/>
    <property type="match status" value="1"/>
</dbReference>
<feature type="transmembrane region" description="Helical" evidence="8">
    <location>
        <begin position="523"/>
        <end position="541"/>
    </location>
</feature>
<dbReference type="PROSITE" id="PS50110">
    <property type="entry name" value="RESPONSE_REGULATORY"/>
    <property type="match status" value="1"/>
</dbReference>
<evidence type="ECO:0000313" key="10">
    <source>
        <dbReference type="EMBL" id="MEQ2369630.1"/>
    </source>
</evidence>
<dbReference type="InterPro" id="IPR003661">
    <property type="entry name" value="HisK_dim/P_dom"/>
</dbReference>
<dbReference type="RefSeq" id="WP_349055832.1">
    <property type="nucleotide sequence ID" value="NZ_JBBMEJ010000001.1"/>
</dbReference>
<comment type="function">
    <text evidence="6">May play the central regulatory role in sporulation. It may be an element of the effector pathway responsible for the activation of sporulation genes in response to nutritional stress. Spo0A may act in concert with spo0H (a sigma factor) to control the expression of some genes that are critical to the sporulation process.</text>
</comment>
<dbReference type="PANTHER" id="PTHR43047:SF72">
    <property type="entry name" value="OSMOSENSING HISTIDINE PROTEIN KINASE SLN1"/>
    <property type="match status" value="1"/>
</dbReference>
<dbReference type="InterPro" id="IPR001789">
    <property type="entry name" value="Sig_transdc_resp-reg_receiver"/>
</dbReference>
<protein>
    <recommendedName>
        <fullName evidence="3">Stage 0 sporulation protein A homolog</fullName>
        <ecNumber evidence="2">2.7.13.3</ecNumber>
    </recommendedName>
</protein>
<comment type="caution">
    <text evidence="10">The sequence shown here is derived from an EMBL/GenBank/DDBJ whole genome shotgun (WGS) entry which is preliminary data.</text>
</comment>
<gene>
    <name evidence="10" type="ORF">WMO28_01505</name>
</gene>
<keyword evidence="8" id="KW-1133">Transmembrane helix</keyword>